<keyword evidence="2" id="KW-1185">Reference proteome</keyword>
<comment type="caution">
    <text evidence="1">The sequence shown here is derived from an EMBL/GenBank/DDBJ whole genome shotgun (WGS) entry which is preliminary data.</text>
</comment>
<organism evidence="1 2">
    <name type="scientific">Caenispirillum salinarum AK4</name>
    <dbReference type="NCBI Taxonomy" id="1238182"/>
    <lineage>
        <taxon>Bacteria</taxon>
        <taxon>Pseudomonadati</taxon>
        <taxon>Pseudomonadota</taxon>
        <taxon>Alphaproteobacteria</taxon>
        <taxon>Rhodospirillales</taxon>
        <taxon>Novispirillaceae</taxon>
        <taxon>Caenispirillum</taxon>
    </lineage>
</organism>
<protein>
    <submittedName>
        <fullName evidence="1">Uncharacterized protein</fullName>
    </submittedName>
</protein>
<sequence>MLAGRQFDLLAQDLNELGRRLVYFLDATSVLSQCGGCANSEHGGGGGDK</sequence>
<proteinExistence type="predicted"/>
<name>K9GPZ3_9PROT</name>
<dbReference type="EMBL" id="ANHY01000017">
    <property type="protein sequence ID" value="EKV28035.1"/>
    <property type="molecule type" value="Genomic_DNA"/>
</dbReference>
<gene>
    <name evidence="1" type="ORF">C882_1036</name>
</gene>
<reference evidence="1 2" key="1">
    <citation type="journal article" date="2013" name="Genome Announc.">
        <title>Draft Genome Sequence of an Alphaproteobacterium, Caenispirillum salinarum AK4(T), Isolated from a Solar Saltern.</title>
        <authorList>
            <person name="Khatri I."/>
            <person name="Singh A."/>
            <person name="Korpole S."/>
            <person name="Pinnaka A.K."/>
            <person name="Subramanian S."/>
        </authorList>
    </citation>
    <scope>NUCLEOTIDE SEQUENCE [LARGE SCALE GENOMIC DNA]</scope>
    <source>
        <strain evidence="1 2">AK4</strain>
    </source>
</reference>
<dbReference type="Proteomes" id="UP000009881">
    <property type="component" value="Unassembled WGS sequence"/>
</dbReference>
<evidence type="ECO:0000313" key="1">
    <source>
        <dbReference type="EMBL" id="EKV28035.1"/>
    </source>
</evidence>
<evidence type="ECO:0000313" key="2">
    <source>
        <dbReference type="Proteomes" id="UP000009881"/>
    </source>
</evidence>
<dbReference type="STRING" id="1238182.C882_1036"/>
<dbReference type="AlphaFoldDB" id="K9GPZ3"/>
<accession>K9GPZ3</accession>